<dbReference type="STRING" id="877500.GCA_000935065_02365"/>
<protein>
    <recommendedName>
        <fullName evidence="3">Ferritin</fullName>
    </recommendedName>
</protein>
<dbReference type="InterPro" id="IPR012348">
    <property type="entry name" value="RNR-like"/>
</dbReference>
<sequence length="261" mass="31202">MKWHYEKDIAYENIDINKVKDNIYLFKTMIIASFIEITSHIYERNLNEHYKNDEETTQWLQQTWEPEEVQHGESIKRYINTIWPEFDWEKHYNLFTNDYLPLCKVEALEPTKAGEMIARMVVETGTSTFYKTLVNYAKELKEPVLEDLASKISKDEVYHFEMFEKVFKKYKDEEKLTRNDITKVLYTRLNVINNEDIKIAFEAIQSEQSYDEYINQTKQFAKKYYPYKMATKMFIRPLGLHKSMESAIATIISPAFKILGI</sequence>
<dbReference type="RefSeq" id="WP_129081089.1">
    <property type="nucleotide sequence ID" value="NZ_CP041070.1"/>
</dbReference>
<gene>
    <name evidence="1" type="ORF">CRV06_01785</name>
</gene>
<dbReference type="AlphaFoldDB" id="A0A4Q0Y5R5"/>
<dbReference type="Proteomes" id="UP000290191">
    <property type="component" value="Unassembled WGS sequence"/>
</dbReference>
<evidence type="ECO:0000313" key="1">
    <source>
        <dbReference type="EMBL" id="RXJ64714.1"/>
    </source>
</evidence>
<dbReference type="GO" id="GO:0016491">
    <property type="term" value="F:oxidoreductase activity"/>
    <property type="evidence" value="ECO:0007669"/>
    <property type="project" value="InterPro"/>
</dbReference>
<dbReference type="Gene3D" id="1.10.620.20">
    <property type="entry name" value="Ribonucleotide Reductase, subunit A"/>
    <property type="match status" value="1"/>
</dbReference>
<keyword evidence="2" id="KW-1185">Reference proteome</keyword>
<dbReference type="OrthoDB" id="581372at2"/>
<proteinExistence type="predicted"/>
<dbReference type="EMBL" id="PDKO01000001">
    <property type="protein sequence ID" value="RXJ64714.1"/>
    <property type="molecule type" value="Genomic_DNA"/>
</dbReference>
<evidence type="ECO:0000313" key="2">
    <source>
        <dbReference type="Proteomes" id="UP000290191"/>
    </source>
</evidence>
<reference evidence="1 2" key="1">
    <citation type="submission" date="2017-10" db="EMBL/GenBank/DDBJ databases">
        <title>Genomics of the genus Arcobacter.</title>
        <authorList>
            <person name="Perez-Cataluna A."/>
            <person name="Figueras M.J."/>
        </authorList>
    </citation>
    <scope>NUCLEOTIDE SEQUENCE [LARGE SCALE GENOMIC DNA]</scope>
    <source>
        <strain evidence="1 2">DSM 24636</strain>
    </source>
</reference>
<organism evidence="1 2">
    <name type="scientific">Halarcobacter anaerophilus</name>
    <dbReference type="NCBI Taxonomy" id="877500"/>
    <lineage>
        <taxon>Bacteria</taxon>
        <taxon>Pseudomonadati</taxon>
        <taxon>Campylobacterota</taxon>
        <taxon>Epsilonproteobacteria</taxon>
        <taxon>Campylobacterales</taxon>
        <taxon>Arcobacteraceae</taxon>
        <taxon>Halarcobacter</taxon>
    </lineage>
</organism>
<dbReference type="InterPro" id="IPR009078">
    <property type="entry name" value="Ferritin-like_SF"/>
</dbReference>
<accession>A0A4Q0Y5R5</accession>
<dbReference type="SUPFAM" id="SSF47240">
    <property type="entry name" value="Ferritin-like"/>
    <property type="match status" value="1"/>
</dbReference>
<comment type="caution">
    <text evidence="1">The sequence shown here is derived from an EMBL/GenBank/DDBJ whole genome shotgun (WGS) entry which is preliminary data.</text>
</comment>
<name>A0A4Q0Y5R5_9BACT</name>
<evidence type="ECO:0008006" key="3">
    <source>
        <dbReference type="Google" id="ProtNLM"/>
    </source>
</evidence>
<dbReference type="CDD" id="cd00657">
    <property type="entry name" value="Ferritin_like"/>
    <property type="match status" value="1"/>
</dbReference>